<dbReference type="FunFam" id="3.40.50.300:FF:000044">
    <property type="entry name" value="Dynein heavy chain 5, axonemal"/>
    <property type="match status" value="1"/>
</dbReference>
<dbReference type="FunFam" id="1.10.8.710:FF:000004">
    <property type="entry name" value="Dynein axonemal heavy chain 6"/>
    <property type="match status" value="1"/>
</dbReference>
<comment type="similarity">
    <text evidence="3">Belongs to the dynein heavy chain family.</text>
</comment>
<dbReference type="Gene3D" id="3.40.50.300">
    <property type="entry name" value="P-loop containing nucleotide triphosphate hydrolases"/>
    <property type="match status" value="5"/>
</dbReference>
<evidence type="ECO:0000259" key="27">
    <source>
        <dbReference type="Pfam" id="PF18199"/>
    </source>
</evidence>
<dbReference type="SUPFAM" id="SSF52540">
    <property type="entry name" value="P-loop containing nucleoside triphosphate hydrolases"/>
    <property type="match status" value="4"/>
</dbReference>
<keyword evidence="7" id="KW-0677">Repeat</keyword>
<evidence type="ECO:0000313" key="29">
    <source>
        <dbReference type="Proteomes" id="UP000193920"/>
    </source>
</evidence>
<dbReference type="Pfam" id="PF12780">
    <property type="entry name" value="AAA_8"/>
    <property type="match status" value="1"/>
</dbReference>
<dbReference type="InterPro" id="IPR043160">
    <property type="entry name" value="Dynein_C_barrel"/>
</dbReference>
<evidence type="ECO:0008006" key="30">
    <source>
        <dbReference type="Google" id="ProtNLM"/>
    </source>
</evidence>
<dbReference type="Gene3D" id="1.10.8.710">
    <property type="match status" value="1"/>
</dbReference>
<dbReference type="GO" id="GO:0005874">
    <property type="term" value="C:microtubule"/>
    <property type="evidence" value="ECO:0007669"/>
    <property type="project" value="UniProtKB-KW"/>
</dbReference>
<evidence type="ECO:0000256" key="8">
    <source>
        <dbReference type="ARBA" id="ARBA00022741"/>
    </source>
</evidence>
<evidence type="ECO:0000256" key="14">
    <source>
        <dbReference type="ARBA" id="ARBA00023175"/>
    </source>
</evidence>
<keyword evidence="16" id="KW-0966">Cell projection</keyword>
<dbReference type="OrthoDB" id="447173at2759"/>
<protein>
    <recommendedName>
        <fullName evidence="30">Dynein heavy chain, cytosolic</fullName>
    </recommendedName>
</protein>
<dbReference type="Gene3D" id="1.20.920.30">
    <property type="match status" value="1"/>
</dbReference>
<dbReference type="InterPro" id="IPR041589">
    <property type="entry name" value="DNAH3_AAA_lid_1"/>
</dbReference>
<accession>A0A1Y2AL54</accession>
<dbReference type="InterPro" id="IPR041228">
    <property type="entry name" value="Dynein_C"/>
</dbReference>
<dbReference type="Pfam" id="PF12781">
    <property type="entry name" value="AAA_9"/>
    <property type="match status" value="1"/>
</dbReference>
<dbReference type="GO" id="GO:0051959">
    <property type="term" value="F:dynein light intermediate chain binding"/>
    <property type="evidence" value="ECO:0007669"/>
    <property type="project" value="InterPro"/>
</dbReference>
<dbReference type="FunFam" id="1.10.8.720:FF:000001">
    <property type="entry name" value="dynein heavy chain 7, axonemal"/>
    <property type="match status" value="1"/>
</dbReference>
<evidence type="ECO:0000256" key="2">
    <source>
        <dbReference type="ARBA" id="ARBA00004430"/>
    </source>
</evidence>
<dbReference type="InterPro" id="IPR013602">
    <property type="entry name" value="Dynein_heavy_linker"/>
</dbReference>
<dbReference type="FunFam" id="3.40.50.300:FF:002141">
    <property type="entry name" value="Dynein heavy chain"/>
    <property type="match status" value="1"/>
</dbReference>
<dbReference type="Gene3D" id="1.10.8.1220">
    <property type="match status" value="1"/>
</dbReference>
<evidence type="ECO:0000259" key="24">
    <source>
        <dbReference type="Pfam" id="PF17852"/>
    </source>
</evidence>
<dbReference type="GO" id="GO:0005858">
    <property type="term" value="C:axonemal dynein complex"/>
    <property type="evidence" value="ECO:0007669"/>
    <property type="project" value="UniProtKB-ARBA"/>
</dbReference>
<keyword evidence="10" id="KW-0282">Flagellum</keyword>
<evidence type="ECO:0000256" key="9">
    <source>
        <dbReference type="ARBA" id="ARBA00022840"/>
    </source>
</evidence>
<dbReference type="GO" id="GO:0008569">
    <property type="term" value="F:minus-end-directed microtubule motor activity"/>
    <property type="evidence" value="ECO:0007669"/>
    <property type="project" value="InterPro"/>
</dbReference>
<dbReference type="FunFam" id="1.20.920.20:FF:000006">
    <property type="entry name" value="Dynein, axonemal, heavy chain 6"/>
    <property type="match status" value="1"/>
</dbReference>
<dbReference type="GO" id="GO:0005524">
    <property type="term" value="F:ATP binding"/>
    <property type="evidence" value="ECO:0007669"/>
    <property type="project" value="UniProtKB-KW"/>
</dbReference>
<keyword evidence="29" id="KW-1185">Reference proteome</keyword>
<evidence type="ECO:0000259" key="20">
    <source>
        <dbReference type="Pfam" id="PF12774"/>
    </source>
</evidence>
<evidence type="ECO:0000256" key="4">
    <source>
        <dbReference type="ARBA" id="ARBA00011655"/>
    </source>
</evidence>
<dbReference type="Gene3D" id="1.20.58.1120">
    <property type="match status" value="1"/>
</dbReference>
<dbReference type="FunFam" id="3.40.50.300:FF:000362">
    <property type="entry name" value="Dynein, axonemal, heavy chain 6"/>
    <property type="match status" value="1"/>
</dbReference>
<feature type="domain" description="Dynein heavy chain 3 AAA+ lid" evidence="25">
    <location>
        <begin position="2168"/>
        <end position="2261"/>
    </location>
</feature>
<dbReference type="Pfam" id="PF18198">
    <property type="entry name" value="AAA_lid_11"/>
    <property type="match status" value="1"/>
</dbReference>
<feature type="domain" description="Dynein heavy chain region D6 P-loop" evidence="18">
    <location>
        <begin position="3440"/>
        <end position="3554"/>
    </location>
</feature>
<dbReference type="InterPro" id="IPR042219">
    <property type="entry name" value="AAA_lid_11_sf"/>
</dbReference>
<dbReference type="InterPro" id="IPR043157">
    <property type="entry name" value="Dynein_AAA1S"/>
</dbReference>
<dbReference type="Gene3D" id="6.10.140.1060">
    <property type="match status" value="1"/>
</dbReference>
<dbReference type="Gene3D" id="3.20.180.20">
    <property type="entry name" value="Dynein heavy chain, N-terminal domain 2"/>
    <property type="match status" value="1"/>
</dbReference>
<feature type="domain" description="Dynein heavy chain hydrolytic ATP-binding dynein motor region" evidence="20">
    <location>
        <begin position="1320"/>
        <end position="1646"/>
    </location>
</feature>
<feature type="domain" description="Dynein heavy chain AAA lid" evidence="26">
    <location>
        <begin position="3591"/>
        <end position="3729"/>
    </location>
</feature>
<evidence type="ECO:0000259" key="19">
    <source>
        <dbReference type="Pfam" id="PF08393"/>
    </source>
</evidence>
<dbReference type="Pfam" id="PF17857">
    <property type="entry name" value="AAA_lid_1"/>
    <property type="match status" value="1"/>
</dbReference>
<dbReference type="EMBL" id="MCOG01000239">
    <property type="protein sequence ID" value="ORY23010.1"/>
    <property type="molecule type" value="Genomic_DNA"/>
</dbReference>
<proteinExistence type="inferred from homology"/>
<keyword evidence="9" id="KW-0067">ATP-binding</keyword>
<feature type="domain" description="Dynein heavy chain ATP-binding dynein motor region" evidence="23">
    <location>
        <begin position="2973"/>
        <end position="3194"/>
    </location>
</feature>
<dbReference type="InterPro" id="IPR035699">
    <property type="entry name" value="AAA_6"/>
</dbReference>
<feature type="domain" description="Dynein heavy chain linker" evidence="19">
    <location>
        <begin position="786"/>
        <end position="1190"/>
    </location>
</feature>
<evidence type="ECO:0000256" key="16">
    <source>
        <dbReference type="ARBA" id="ARBA00023273"/>
    </source>
</evidence>
<dbReference type="FunFam" id="3.10.490.20:FF:000001">
    <property type="entry name" value="dynein heavy chain 7, axonemal"/>
    <property type="match status" value="1"/>
</dbReference>
<dbReference type="Gene3D" id="1.20.1270.280">
    <property type="match status" value="1"/>
</dbReference>
<evidence type="ECO:0000256" key="11">
    <source>
        <dbReference type="ARBA" id="ARBA00023017"/>
    </source>
</evidence>
<evidence type="ECO:0000259" key="22">
    <source>
        <dbReference type="Pfam" id="PF12780"/>
    </source>
</evidence>
<dbReference type="InterPro" id="IPR026983">
    <property type="entry name" value="DHC"/>
</dbReference>
<feature type="domain" description="Dynein heavy chain coiled coil stalk" evidence="21">
    <location>
        <begin position="2599"/>
        <end position="2942"/>
    </location>
</feature>
<feature type="domain" description="Dynein heavy chain AAA module D4" evidence="22">
    <location>
        <begin position="2326"/>
        <end position="2585"/>
    </location>
</feature>
<dbReference type="InterPro" id="IPR027417">
    <property type="entry name" value="P-loop_NTPase"/>
</dbReference>
<evidence type="ECO:0000256" key="5">
    <source>
        <dbReference type="ARBA" id="ARBA00022490"/>
    </source>
</evidence>
<evidence type="ECO:0000256" key="13">
    <source>
        <dbReference type="ARBA" id="ARBA00023069"/>
    </source>
</evidence>
<dbReference type="Gene3D" id="1.10.287.2620">
    <property type="match status" value="1"/>
</dbReference>
<evidence type="ECO:0000256" key="12">
    <source>
        <dbReference type="ARBA" id="ARBA00023054"/>
    </source>
</evidence>
<evidence type="ECO:0000256" key="7">
    <source>
        <dbReference type="ARBA" id="ARBA00022737"/>
    </source>
</evidence>
<dbReference type="STRING" id="1754190.A0A1Y2AL54"/>
<dbReference type="FunFam" id="1.20.58.1120:FF:000005">
    <property type="entry name" value="Dynein, axonemal, heavy chain 12"/>
    <property type="match status" value="1"/>
</dbReference>
<dbReference type="GO" id="GO:0045505">
    <property type="term" value="F:dynein intermediate chain binding"/>
    <property type="evidence" value="ECO:0007669"/>
    <property type="project" value="InterPro"/>
</dbReference>
<keyword evidence="14" id="KW-0505">Motor protein</keyword>
<name>A0A1Y2AL54_9FUNG</name>
<dbReference type="InterPro" id="IPR035706">
    <property type="entry name" value="AAA_9"/>
</dbReference>
<keyword evidence="8" id="KW-0547">Nucleotide-binding</keyword>
<dbReference type="InterPro" id="IPR042222">
    <property type="entry name" value="Dynein_2_N"/>
</dbReference>
<evidence type="ECO:0000259" key="21">
    <source>
        <dbReference type="Pfam" id="PF12777"/>
    </source>
</evidence>
<dbReference type="Pfam" id="PF03028">
    <property type="entry name" value="Dynein_heavy"/>
    <property type="match status" value="1"/>
</dbReference>
<dbReference type="FunFam" id="3.40.50.300:FF:001328">
    <property type="entry name" value="Dynein heavy chain 6, axonemal"/>
    <property type="match status" value="1"/>
</dbReference>
<sequence length="4039" mass="463949">MNSENELYNDSLIEESSLSEDELDDDILTLDPLYREVNKSFDTVKVKEVYDHSQYPPLLKYFSRTKAAPFKEDQYQRSTSDSIANNYSPTAANLDIKHLLPMNDVIRGNVKKKKLNHNNEKINESEIKIINSETKLNESRPLTPLTRMNITQPLSLLPEPLSKPPSPPILDPYDLPSVNMQKLLTSENRYMYYISEGIDEKEIYPLQESTIENITKLVPENYLKRSNLQNKKTETIEEINEYYNSAIKKAILNYILLDNNEKERLNIKKTPKVFTPRISRAPVPWHDKLIEIKNKINENLFVTNPIMLEVAKIFESFQNCKIVDMSVFNMSNLPVTIEDFQSILKTQCASFRNKLLNEWIPTVANKFYESKDTWYSIVTSCPDPEVGFKRLDSFFKSVSTLMGNQLWKIAEASITEYENFFSQFANAQSDTSLFSIKLSIVDTQIRFDPPFLEVESTIINILEEIVKTVRGIPRIERKLFTSLSSLPLNLFSISMNDDRINGGKYLRKIIAKNTVFPQKHLMSYDKYKPLITNRADKKIDEFLKNKHSLEDFEDEINKLLDIVSKINNSSSIVRFSMIYLNCENLKSKLIDKSKALIQKLVFQINKLNTKTCQSICERYEKISAKAMKLPNDTEEIVESIKYVENAKTVDVVELKEEINNSVKTLFFLLKYSFLTEEEIKLNGITFTWPQRIMPIFELSKKRTNQKKIKAQEDLKLKITQTTEELDTIFEQIAKFQDFGIMAEINEYLKQIKEIEERLEKIHETILRINFEEELFEFVRSPFKKYQQILDRIDPYKKLWETAYEFQTKYSTWMNGKFIDLNAEDVENDVLTMYKAMMRLIKVFDNLAVPRKVAENIRNKLEKFKVHLPLLNAFRNPGMKKRHWDQIREIVGFNVEPDENITFTNIIELNLSQYQGKFDLISEAASKEASLQKALVKMKEEWVDLEFTLIDYKETGTKILSALDDVQTILDDQIVKIQTIHGSPFVKPIEDEVIDWETKVQTIQNVIDEWLQVQATWLYLEPIFTSEDIMAQMPIEGKKFKAVDKTWRDTMTKTNENKKIIVVATKVELLNTLKECNETLENIQKGLNDYLERKRLLFPRFFFLSNDELLEILGETKDPLRVQPHLKKCFEGIASLKFQDNTKIVAMCSSENERVRLKEVIEPALARGAVEKWLLQVEKVMQASVHEQIQKSIKSYEEIPREKWVLEWPGQVVLCVSQIYWTREITETIMQKETNGLEHYRDKCTKQLETIVELVRGELPLMARITLSALVVIDVHARDVVSELIKAKVSSVDDFEWLSQLRYYWEQEEVLVRMINATLNYGYEYLGNSPRLVITPLTDRCYRTLIGALDLNLGGAPEGPAGTGKTETTKDLAKAIAKQCVVFNCSDGLDYIAMGKFFKGLASSGAWACFDEFNRIDLEVLSVVAQQILTIQRAIGMNLEQFVFEGTTISLNKSCSVFITMNPGYAGRSELPDNLKALFRPVAMMVPNYALIAEISLYSFGFVEARTLAKKIVTTYRLCSEQLSSQDHYDYGMRAVKSVLTAAGNLKLKYPRENEHVIMLRSINDINKPKFISQDIPLFESITTDLFPGIELPDPDYKNITDAIKSVMKDFNLQPVPKHIEKVIQIYEMMRIRHGYMIVGEPWSGKTMAYRVLAEALNKMAEAKLNEERVQFTVINPKSITMGQLYGQFDIVTHEWTDGVIAHAFHKYTASTSPDRKWIIFDGPVDAIWIENMNTVLDDNKKLCLTSGEIMKMSPTMSIMFEVKDLAVASPATVSRCGMIYMEEELIGWRPIFISWLNTIPNLSEENNKLITTLFDWVVPPCLQFVTENCREIVDIPKYNKINSLINIYDSHLDFLKDENSKIAPNIVEIWIISYFLFSCIWSFGGSINEEGREEYDKFFRDVIEGNLKEYPIPDDLKINKMIPRNGSIYEYMFEPEKQVSGGMWKLWSDCLESFEIQPNTKFNDIIVPTIDTQRYTYLLDTLILHGKQILFVGQTGTGKTSYINRKLLHGLPENYQPVMINFSSQTTPNQTQMIILGKLDRRKRGIYGPPVGQKSVIFIDDLNMPARDRYGAQGPIELLRMWNDHKYWYDLKDMSVMNIVDVQFISAMGPTGGGRNPITPRYLRHFNVIGISTFEEKTLKTIFQTIVDWHFTSNNFKTGVLAIKNNIVNATLEIYQKAIENLLPTPTKSHYTFNLRDFSRVIQGILLSNSDRYQEPEKIIRLWTHEAYRVFYDRLIDDEGRDWFHGVIRDLVSRCFGQKFDNVFGHLTGKNNRAVENDDMRSLMFGDYVIKNSTEKIYDEVTNIEDVTEILKEKLDEYNSFSNAPMNLVLFRFAIEHISRIARILLQPSGHALLVGLGGDGRQSLSKLAAFMADYFLFQAMITKTYGHDEWREDLKKLLIKAGGEGKKCLFLFSDSQVKEESFLEDINNLLNTSEVPNIFPADEKAAVCEQVRNEMTKINPKFSANQNTLYNIFISRCKENLHINLCMSPIGDAFRNRLRMFPSLVNCCTIDWFQTWPEDALDMVANKFLEDIDFGNDRESIVHLCKEIHIGSQELSTKLFNILRRHTYVTPTSYLELIKTYKRLLTMKRTEISNIKNRYDVGLGQLAQAAEQISIMQTNLNDLKPQLIKTSKETDEMLVVVQRESAEVEKKKSVVQKDEEIANKKASEAKAIKDECEGELAVALPALEAALEALDTLKPADITLVKSMKNPPSAVKLVMEAICIMKDIKPARIKDPTGSGKMIEDYWGPALKMLGDPHFLSSLKSYDKDNIPPRIIQKIRTTHIPNPDFDPNVVKNSSSAAEGLCKWVIAIEKYETVRKVVAPKQEALAKAEAELAIEMEKLNSKRAELKEVEDKMALLQSQYDENIQKKTDLQNLIEKNTNMLIRAEKLIGGLGGETTRWTEASEKYGILYGTITGDALLASAMVSYLGAFTSAFRQEAVSDWNKKINDKNIKCTENFTLENTLGDPIQIRSWILSGLPNDTFSKDNGIISFNTIRWPLFIDPQGQASKWIKNLEKKNNLSVIKLSDTDFIRNLENAIQFGTPVLIENVGEELDSVLEPLLVKQLFKSSGVLCIKIGDDIVEYSNDFKLYITTKLRNPHYKPEIFTKVTVLNFMITPDGLEDQLLGIVAAKERPDLEEERNKLIVTSAENSKQLKELEDKILELISSFEGNILEDESAVNVLSSSKALSDEIAEKQKIAQQTEREIEITRTGYRPIAVHSSILFFVIAELANIEPMYQYSLVWFINLFLQSIEESEKSTDIEVRINNLKNYFTYSLYCNVCRSLFKKDKLLLSFLLCTGLMKSKSEIDPDEWSFLLTGGLTLDNETLPNPASEWLTNKAWNDITKLSKLQIFEKFADDFSKHVDEWKVIYDSSEPYKEILPGDWEKHLTIFQKLLIYKCLRPDKLVPAILEFVKVKMGQKFVEPPQFDLAASFQDSNCCSPLIFILSPGVDPMSSLLRFAESKGITGQKLTSISLGQGQGPIASQMIKTGTKNGSWIVLQNCHLAVSWLPTLEKICEELTVDNTNKNFRLYLTSYPCEKFPVTILQNGIKMTNEPPNGLKANLLRSYTSDPISDSSFFKGVKKEAEEVWEKFLFGLVFFHAIVQERRNFGPLGWNIPYEFNESDLKISVRQLHKFLNVYDEIPLKALRYLTGECNYGGRVTDDHDRRCLMSILSVYYNMDILKDGFKLSDSGIYTIPTKGTYESYLEHIKQFPIIQHPEVFGLHENANITKDISETNLLIDSVLMTQARSSSSSSGTSSDDICYTCATEILEKLPENYDIKSAMKKFPVVYSESMNTILIQELVRFNKLLDVIRSSLQNILKAIKGLVVMSSELELVYNSLLTGKIPEMWSASSYPSLKPLGSYIIDFTERLKFFQNWVDTSTPVIFWISGFFFTQSFITGTLQNYARKHKIPIDLLDLTFKVMKDKPTDHPEDGVYIEGMFIEGARWDKAAHILAEQYLKQLTDVMPIIHMIPSRLEDIDNKNLYDCPVYKTSARRGTLSTTGHSTNYVMTIGLPSNKPQDHWVIRGVALILQLSD</sequence>
<dbReference type="Gene3D" id="1.20.140.100">
    <property type="entry name" value="Dynein heavy chain, N-terminal domain 2"/>
    <property type="match status" value="1"/>
</dbReference>
<dbReference type="Pfam" id="PF18199">
    <property type="entry name" value="Dynein_C"/>
    <property type="match status" value="1"/>
</dbReference>
<keyword evidence="13" id="KW-0969">Cilium</keyword>
<dbReference type="FunFam" id="1.20.140.100:FF:000004">
    <property type="entry name" value="Dynein axonemal heavy chain 6"/>
    <property type="match status" value="1"/>
</dbReference>
<evidence type="ECO:0000259" key="23">
    <source>
        <dbReference type="Pfam" id="PF12781"/>
    </source>
</evidence>
<keyword evidence="11" id="KW-0243">Dynein</keyword>
<dbReference type="Pfam" id="PF12774">
    <property type="entry name" value="AAA_6"/>
    <property type="match status" value="1"/>
</dbReference>
<dbReference type="InterPro" id="IPR004273">
    <property type="entry name" value="Dynein_heavy_D6_P-loop"/>
</dbReference>
<keyword evidence="12 17" id="KW-0175">Coiled coil</keyword>
<evidence type="ECO:0000313" key="28">
    <source>
        <dbReference type="EMBL" id="ORY23010.1"/>
    </source>
</evidence>
<feature type="coiled-coil region" evidence="17">
    <location>
        <begin position="2829"/>
        <end position="2870"/>
    </location>
</feature>
<dbReference type="Gene3D" id="3.10.490.20">
    <property type="match status" value="1"/>
</dbReference>
<keyword evidence="15" id="KW-0206">Cytoskeleton</keyword>
<dbReference type="Gene3D" id="1.20.920.20">
    <property type="match status" value="1"/>
</dbReference>
<dbReference type="FunFam" id="3.20.180.20:FF:000003">
    <property type="entry name" value="Dynein heavy chain 12, axonemal"/>
    <property type="match status" value="1"/>
</dbReference>
<reference evidence="28 29" key="1">
    <citation type="submission" date="2016-08" db="EMBL/GenBank/DDBJ databases">
        <title>A Parts List for Fungal Cellulosomes Revealed by Comparative Genomics.</title>
        <authorList>
            <consortium name="DOE Joint Genome Institute"/>
            <person name="Haitjema C.H."/>
            <person name="Gilmore S.P."/>
            <person name="Henske J.K."/>
            <person name="Solomon K.V."/>
            <person name="De Groot R."/>
            <person name="Kuo A."/>
            <person name="Mondo S.J."/>
            <person name="Salamov A.A."/>
            <person name="Labutti K."/>
            <person name="Zhao Z."/>
            <person name="Chiniquy J."/>
            <person name="Barry K."/>
            <person name="Brewer H.M."/>
            <person name="Purvine S.O."/>
            <person name="Wright A.T."/>
            <person name="Boxma B."/>
            <person name="Van Alen T."/>
            <person name="Hackstein J.H."/>
            <person name="Baker S.E."/>
            <person name="Grigoriev I.V."/>
            <person name="O'Malley M.A."/>
        </authorList>
    </citation>
    <scope>NUCLEOTIDE SEQUENCE [LARGE SCALE GENOMIC DNA]</scope>
    <source>
        <strain evidence="28 29">G1</strain>
    </source>
</reference>
<dbReference type="Pfam" id="PF17852">
    <property type="entry name" value="Dynein_AAA_lid"/>
    <property type="match status" value="1"/>
</dbReference>
<dbReference type="Gene3D" id="1.10.8.720">
    <property type="entry name" value="Region D6 of dynein motor"/>
    <property type="match status" value="1"/>
</dbReference>
<dbReference type="InterPro" id="IPR041466">
    <property type="entry name" value="Dynein_AAA5_ext"/>
</dbReference>
<evidence type="ECO:0000256" key="6">
    <source>
        <dbReference type="ARBA" id="ARBA00022701"/>
    </source>
</evidence>
<dbReference type="Proteomes" id="UP000193920">
    <property type="component" value="Unassembled WGS sequence"/>
</dbReference>
<evidence type="ECO:0000259" key="26">
    <source>
        <dbReference type="Pfam" id="PF18198"/>
    </source>
</evidence>
<evidence type="ECO:0000259" key="25">
    <source>
        <dbReference type="Pfam" id="PF17857"/>
    </source>
</evidence>
<evidence type="ECO:0000256" key="1">
    <source>
        <dbReference type="ARBA" id="ARBA00004230"/>
    </source>
</evidence>
<dbReference type="FunFam" id="1.10.8.1220:FF:000001">
    <property type="entry name" value="Dynein axonemal heavy chain 5"/>
    <property type="match status" value="1"/>
</dbReference>
<evidence type="ECO:0000256" key="15">
    <source>
        <dbReference type="ARBA" id="ARBA00023212"/>
    </source>
</evidence>
<evidence type="ECO:0000256" key="3">
    <source>
        <dbReference type="ARBA" id="ARBA00008887"/>
    </source>
</evidence>
<organism evidence="28 29">
    <name type="scientific">Neocallimastix californiae</name>
    <dbReference type="NCBI Taxonomy" id="1754190"/>
    <lineage>
        <taxon>Eukaryota</taxon>
        <taxon>Fungi</taxon>
        <taxon>Fungi incertae sedis</taxon>
        <taxon>Chytridiomycota</taxon>
        <taxon>Chytridiomycota incertae sedis</taxon>
        <taxon>Neocallimastigomycetes</taxon>
        <taxon>Neocallimastigales</taxon>
        <taxon>Neocallimastigaceae</taxon>
        <taxon>Neocallimastix</taxon>
    </lineage>
</organism>
<comment type="caution">
    <text evidence="28">The sequence shown here is derived from an EMBL/GenBank/DDBJ whole genome shotgun (WGS) entry which is preliminary data.</text>
</comment>
<keyword evidence="5" id="KW-0963">Cytoplasm</keyword>
<dbReference type="FunFam" id="3.40.50.300:FF:000223">
    <property type="entry name" value="Dynein heavy chain 3, axonemal"/>
    <property type="match status" value="1"/>
</dbReference>
<dbReference type="GO" id="GO:0031514">
    <property type="term" value="C:motile cilium"/>
    <property type="evidence" value="ECO:0007669"/>
    <property type="project" value="UniProtKB-SubCell"/>
</dbReference>
<dbReference type="Pfam" id="PF12777">
    <property type="entry name" value="MT"/>
    <property type="match status" value="1"/>
</dbReference>
<feature type="domain" description="Dynein heavy chain C-terminal" evidence="27">
    <location>
        <begin position="3736"/>
        <end position="4035"/>
    </location>
</feature>
<dbReference type="GO" id="GO:0003341">
    <property type="term" value="P:cilium movement"/>
    <property type="evidence" value="ECO:0007669"/>
    <property type="project" value="UniProtKB-ARBA"/>
</dbReference>
<dbReference type="FunFam" id="1.10.287.2620:FF:000002">
    <property type="entry name" value="Dynein heavy chain 2, axonemal"/>
    <property type="match status" value="1"/>
</dbReference>
<evidence type="ECO:0000259" key="18">
    <source>
        <dbReference type="Pfam" id="PF03028"/>
    </source>
</evidence>
<dbReference type="PANTHER" id="PTHR22878:SF70">
    <property type="entry name" value="DYNEIN HEAVY CHAIN 2, AXONEMAL"/>
    <property type="match status" value="1"/>
</dbReference>
<dbReference type="Pfam" id="PF08393">
    <property type="entry name" value="DHC_N2"/>
    <property type="match status" value="1"/>
</dbReference>
<dbReference type="InterPro" id="IPR041658">
    <property type="entry name" value="AAA_lid_11"/>
</dbReference>
<comment type="subunit">
    <text evidence="4">Consists of at least two heavy chains and a number of intermediate and light chains.</text>
</comment>
<comment type="subcellular location">
    <subcellularLocation>
        <location evidence="1">Cell projection</location>
        <location evidence="1">Cilium</location>
        <location evidence="1">Flagellum</location>
    </subcellularLocation>
    <subcellularLocation>
        <location evidence="2">Cytoplasm</location>
        <location evidence="2">Cytoskeleton</location>
        <location evidence="2">Cilium axoneme</location>
    </subcellularLocation>
</comment>
<dbReference type="FunFam" id="1.20.920.30:FF:000002">
    <property type="entry name" value="Dynein axonemal heavy chain 3"/>
    <property type="match status" value="1"/>
</dbReference>
<dbReference type="PANTHER" id="PTHR22878">
    <property type="entry name" value="DYNEIN HEAVY CHAIN 6, AXONEMAL-LIKE-RELATED"/>
    <property type="match status" value="1"/>
</dbReference>
<dbReference type="InterPro" id="IPR024317">
    <property type="entry name" value="Dynein_heavy_chain_D4_dom"/>
</dbReference>
<evidence type="ECO:0000256" key="10">
    <source>
        <dbReference type="ARBA" id="ARBA00022846"/>
    </source>
</evidence>
<dbReference type="FunFam" id="1.20.1270.280:FF:000001">
    <property type="entry name" value="dynein heavy chain 7, axonemal"/>
    <property type="match status" value="1"/>
</dbReference>
<keyword evidence="6" id="KW-0493">Microtubule</keyword>
<dbReference type="InterPro" id="IPR024743">
    <property type="entry name" value="Dynein_HC_stalk"/>
</dbReference>
<evidence type="ECO:0000256" key="17">
    <source>
        <dbReference type="SAM" id="Coils"/>
    </source>
</evidence>
<dbReference type="Pfam" id="PF12775">
    <property type="entry name" value="AAA_7"/>
    <property type="match status" value="1"/>
</dbReference>
<gene>
    <name evidence="28" type="ORF">LY90DRAFT_662379</name>
</gene>
<dbReference type="Gene3D" id="1.10.472.130">
    <property type="match status" value="1"/>
</dbReference>
<feature type="domain" description="Dynein heavy chain AAA 5 extension" evidence="24">
    <location>
        <begin position="1811"/>
        <end position="1949"/>
    </location>
</feature>
<dbReference type="InterPro" id="IPR042228">
    <property type="entry name" value="Dynein_linker_3"/>
</dbReference>